<keyword evidence="2" id="KW-1185">Reference proteome</keyword>
<name>A0A6H5IWL2_9HYME</name>
<dbReference type="GO" id="GO:0003676">
    <property type="term" value="F:nucleic acid binding"/>
    <property type="evidence" value="ECO:0007669"/>
    <property type="project" value="InterPro"/>
</dbReference>
<reference evidence="1 2" key="1">
    <citation type="submission" date="2020-02" db="EMBL/GenBank/DDBJ databases">
        <authorList>
            <person name="Ferguson B K."/>
        </authorList>
    </citation>
    <scope>NUCLEOTIDE SEQUENCE [LARGE SCALE GENOMIC DNA]</scope>
</reference>
<dbReference type="AlphaFoldDB" id="A0A6H5IWL2"/>
<gene>
    <name evidence="1" type="ORF">TBRA_LOCUS13716</name>
</gene>
<dbReference type="EMBL" id="CADCXV010001152">
    <property type="protein sequence ID" value="CAB0042074.1"/>
    <property type="molecule type" value="Genomic_DNA"/>
</dbReference>
<evidence type="ECO:0000313" key="1">
    <source>
        <dbReference type="EMBL" id="CAB0042074.1"/>
    </source>
</evidence>
<dbReference type="Gene3D" id="3.30.420.10">
    <property type="entry name" value="Ribonuclease H-like superfamily/Ribonuclease H"/>
    <property type="match status" value="1"/>
</dbReference>
<sequence>MYINDSHWDTWIRYAIFSYNTSIHTTHGFTPHELIFARKARIPSEFTTTTISKTYNDILDDIARKLNITQREAHDKIIEAKKKSKAYYDLKINSKKKRGKNYHTEPCLLQLQRAHPPLNYSATRRYSRDDPKELPNAERKRHLCAIFLRETHGTSVRAKIPPSAHKKKGVKRQRKMSSDMKYLVIKNEVVFSDDDENHEEGADAPGEIGHAAEVGEAQAVSNDQVEAGFDPLDLRGVRVREHEEMAAHEAEGIEAAAAQEPVNQAAAQQEIAPQLRRVLYVKAIPLPVGQPRGATATWSLYNAVGEDMELLRRFREGRIRVTNERMRGKIHAQAVLITSPHAETVGLLCCGERVQATWGTGYRITHHHLVRYEADVRRVCRRLLRVSTRLSGTEPTAVAKQKHRLCTDGHLHRLRACAEAVQGKRKSGKLGCFIGPIVSALMSSPLWLRTSLPDLGSRGAPASVPTELSCNAENGVIGSWLHETRLVSRRTRYQNRSKNDNEKL</sequence>
<protein>
    <recommendedName>
        <fullName evidence="3">Integrase catalytic domain-containing protein</fullName>
    </recommendedName>
</protein>
<dbReference type="InterPro" id="IPR036397">
    <property type="entry name" value="RNaseH_sf"/>
</dbReference>
<accession>A0A6H5IWL2</accession>
<evidence type="ECO:0000313" key="2">
    <source>
        <dbReference type="Proteomes" id="UP000479190"/>
    </source>
</evidence>
<dbReference type="Proteomes" id="UP000479190">
    <property type="component" value="Unassembled WGS sequence"/>
</dbReference>
<evidence type="ECO:0008006" key="3">
    <source>
        <dbReference type="Google" id="ProtNLM"/>
    </source>
</evidence>
<organism evidence="1 2">
    <name type="scientific">Trichogramma brassicae</name>
    <dbReference type="NCBI Taxonomy" id="86971"/>
    <lineage>
        <taxon>Eukaryota</taxon>
        <taxon>Metazoa</taxon>
        <taxon>Ecdysozoa</taxon>
        <taxon>Arthropoda</taxon>
        <taxon>Hexapoda</taxon>
        <taxon>Insecta</taxon>
        <taxon>Pterygota</taxon>
        <taxon>Neoptera</taxon>
        <taxon>Endopterygota</taxon>
        <taxon>Hymenoptera</taxon>
        <taxon>Apocrita</taxon>
        <taxon>Proctotrupomorpha</taxon>
        <taxon>Chalcidoidea</taxon>
        <taxon>Trichogrammatidae</taxon>
        <taxon>Trichogramma</taxon>
    </lineage>
</organism>
<proteinExistence type="predicted"/>